<name>A0A1M5SWM8_9FLAO</name>
<dbReference type="OrthoDB" id="1367358at2"/>
<reference evidence="2" key="1">
    <citation type="submission" date="2016-11" db="EMBL/GenBank/DDBJ databases">
        <authorList>
            <person name="Jaros S."/>
            <person name="Januszkiewicz K."/>
            <person name="Wedrychowicz H."/>
        </authorList>
    </citation>
    <scope>NUCLEOTIDE SEQUENCE [LARGE SCALE GENOMIC DNA]</scope>
    <source>
        <strain evidence="2">DSM 19859</strain>
    </source>
</reference>
<evidence type="ECO:0000313" key="2">
    <source>
        <dbReference type="EMBL" id="SHH42800.1"/>
    </source>
</evidence>
<dbReference type="AlphaFoldDB" id="A0A1M5SWM8"/>
<gene>
    <name evidence="1" type="ORF">DSM01_2295</name>
    <name evidence="2" type="ORF">SAMN04487999_0180</name>
</gene>
<evidence type="ECO:0000313" key="3">
    <source>
        <dbReference type="Proteomes" id="UP000184240"/>
    </source>
</evidence>
<accession>A0A1M5SWM8</accession>
<proteinExistence type="predicted"/>
<dbReference type="EMBL" id="FQXT01000001">
    <property type="protein sequence ID" value="SHH42800.1"/>
    <property type="molecule type" value="Genomic_DNA"/>
</dbReference>
<organism evidence="2 3">
    <name type="scientific">Leeuwenhoekiella palythoae</name>
    <dbReference type="NCBI Taxonomy" id="573501"/>
    <lineage>
        <taxon>Bacteria</taxon>
        <taxon>Pseudomonadati</taxon>
        <taxon>Bacteroidota</taxon>
        <taxon>Flavobacteriia</taxon>
        <taxon>Flavobacteriales</taxon>
        <taxon>Flavobacteriaceae</taxon>
        <taxon>Leeuwenhoekiella</taxon>
    </lineage>
</organism>
<evidence type="ECO:0000313" key="1">
    <source>
        <dbReference type="EMBL" id="RXG28834.1"/>
    </source>
</evidence>
<reference evidence="3" key="2">
    <citation type="submission" date="2016-11" db="EMBL/GenBank/DDBJ databases">
        <authorList>
            <person name="Varghese N."/>
            <person name="Submissions S."/>
        </authorList>
    </citation>
    <scope>NUCLEOTIDE SEQUENCE [LARGE SCALE GENOMIC DNA]</scope>
    <source>
        <strain evidence="3">DSM 19859</strain>
    </source>
</reference>
<dbReference type="EMBL" id="QOVN01000004">
    <property type="protein sequence ID" value="RXG28834.1"/>
    <property type="molecule type" value="Genomic_DNA"/>
</dbReference>
<protein>
    <submittedName>
        <fullName evidence="2">Uncharacterized protein</fullName>
    </submittedName>
</protein>
<dbReference type="STRING" id="573501.SAMN04487999_0180"/>
<dbReference type="RefSeq" id="WP_072979377.1">
    <property type="nucleotide sequence ID" value="NZ_CAXPJH010000011.1"/>
</dbReference>
<dbReference type="Proteomes" id="UP000184240">
    <property type="component" value="Unassembled WGS sequence"/>
</dbReference>
<keyword evidence="4" id="KW-1185">Reference proteome</keyword>
<sequence>MAIRLGNSCSNCENLTASNQCKLHDVQVTAGYTCDSFSMKAELKNDPNCANCARFHGPTCANPQKAAPEMLCSHWAPHNNAA</sequence>
<reference evidence="1 4" key="3">
    <citation type="submission" date="2018-07" db="EMBL/GenBank/DDBJ databases">
        <title>Leeuwenhoekiella genomics.</title>
        <authorList>
            <person name="Tahon G."/>
            <person name="Willems A."/>
        </authorList>
    </citation>
    <scope>NUCLEOTIDE SEQUENCE [LARGE SCALE GENOMIC DNA]</scope>
    <source>
        <strain evidence="1 4">LMG 24856</strain>
    </source>
</reference>
<dbReference type="Proteomes" id="UP000290037">
    <property type="component" value="Unassembled WGS sequence"/>
</dbReference>
<evidence type="ECO:0000313" key="4">
    <source>
        <dbReference type="Proteomes" id="UP000290037"/>
    </source>
</evidence>